<gene>
    <name evidence="3" type="ORF">RirG_049400</name>
</gene>
<evidence type="ECO:0000313" key="3">
    <source>
        <dbReference type="EMBL" id="EXX74621.1"/>
    </source>
</evidence>
<dbReference type="Proteomes" id="UP000022910">
    <property type="component" value="Unassembled WGS sequence"/>
</dbReference>
<feature type="domain" description="D-arabinono-1,4-lactone oxidase C-terminal" evidence="2">
    <location>
        <begin position="5"/>
        <end position="51"/>
    </location>
</feature>
<reference evidence="3 4" key="1">
    <citation type="submission" date="2014-02" db="EMBL/GenBank/DDBJ databases">
        <title>Single nucleus genome sequencing reveals high similarity among nuclei of an endomycorrhizal fungus.</title>
        <authorList>
            <person name="Lin K."/>
            <person name="Geurts R."/>
            <person name="Zhang Z."/>
            <person name="Limpens E."/>
            <person name="Saunders D.G."/>
            <person name="Mu D."/>
            <person name="Pang E."/>
            <person name="Cao H."/>
            <person name="Cha H."/>
            <person name="Lin T."/>
            <person name="Zhou Q."/>
            <person name="Shang Y."/>
            <person name="Li Y."/>
            <person name="Ivanov S."/>
            <person name="Sharma T."/>
            <person name="Velzen R.V."/>
            <person name="Ruijter N.D."/>
            <person name="Aanen D.K."/>
            <person name="Win J."/>
            <person name="Kamoun S."/>
            <person name="Bisseling T."/>
            <person name="Huang S."/>
        </authorList>
    </citation>
    <scope>NUCLEOTIDE SEQUENCE [LARGE SCALE GENOMIC DNA]</scope>
    <source>
        <strain evidence="4">DAOM197198w</strain>
    </source>
</reference>
<evidence type="ECO:0000259" key="2">
    <source>
        <dbReference type="Pfam" id="PF04030"/>
    </source>
</evidence>
<evidence type="ECO:0000313" key="4">
    <source>
        <dbReference type="Proteomes" id="UP000022910"/>
    </source>
</evidence>
<dbReference type="GO" id="GO:0016020">
    <property type="term" value="C:membrane"/>
    <property type="evidence" value="ECO:0007669"/>
    <property type="project" value="InterPro"/>
</dbReference>
<sequence>MDGHYCTRPHWAKSWEDIPNIKDYLHGLLKERTERFEKVRKNYDPNGMFFDNDSIRYVFYGSP</sequence>
<dbReference type="STRING" id="1432141.A0A015LPG0"/>
<proteinExistence type="predicted"/>
<dbReference type="GO" id="GO:0003885">
    <property type="term" value="F:D-arabinono-1,4-lactone oxidase activity"/>
    <property type="evidence" value="ECO:0007669"/>
    <property type="project" value="InterPro"/>
</dbReference>
<dbReference type="AlphaFoldDB" id="A0A015LPG0"/>
<dbReference type="InterPro" id="IPR007173">
    <property type="entry name" value="ALO_C"/>
</dbReference>
<name>A0A015LPG0_RHIIW</name>
<dbReference type="HOGENOM" id="CLU_2886975_0_0_1"/>
<dbReference type="EMBL" id="JEMT01012782">
    <property type="protein sequence ID" value="EXX74621.1"/>
    <property type="molecule type" value="Genomic_DNA"/>
</dbReference>
<protein>
    <recommendedName>
        <fullName evidence="2">D-arabinono-1,4-lactone oxidase C-terminal domain-containing protein</fullName>
    </recommendedName>
</protein>
<accession>A0A015LPG0</accession>
<keyword evidence="4" id="KW-1185">Reference proteome</keyword>
<organism evidence="3 4">
    <name type="scientific">Rhizophagus irregularis (strain DAOM 197198w)</name>
    <name type="common">Glomus intraradices</name>
    <dbReference type="NCBI Taxonomy" id="1432141"/>
    <lineage>
        <taxon>Eukaryota</taxon>
        <taxon>Fungi</taxon>
        <taxon>Fungi incertae sedis</taxon>
        <taxon>Mucoromycota</taxon>
        <taxon>Glomeromycotina</taxon>
        <taxon>Glomeromycetes</taxon>
        <taxon>Glomerales</taxon>
        <taxon>Glomeraceae</taxon>
        <taxon>Rhizophagus</taxon>
    </lineage>
</organism>
<keyword evidence="1" id="KW-0560">Oxidoreductase</keyword>
<comment type="caution">
    <text evidence="3">The sequence shown here is derived from an EMBL/GenBank/DDBJ whole genome shotgun (WGS) entry which is preliminary data.</text>
</comment>
<dbReference type="Pfam" id="PF04030">
    <property type="entry name" value="ALO"/>
    <property type="match status" value="1"/>
</dbReference>
<evidence type="ECO:0000256" key="1">
    <source>
        <dbReference type="ARBA" id="ARBA00023002"/>
    </source>
</evidence>